<dbReference type="EMBL" id="OBEA01000007">
    <property type="protein sequence ID" value="SNY57819.1"/>
    <property type="molecule type" value="Genomic_DNA"/>
</dbReference>
<evidence type="ECO:0000313" key="5">
    <source>
        <dbReference type="EMBL" id="PJE30915.1"/>
    </source>
</evidence>
<dbReference type="InterPro" id="IPR000743">
    <property type="entry name" value="Glyco_hydro_28"/>
</dbReference>
<dbReference type="Gene3D" id="1.50.10.10">
    <property type="match status" value="1"/>
</dbReference>
<evidence type="ECO:0000313" key="6">
    <source>
        <dbReference type="EMBL" id="SNY57819.1"/>
    </source>
</evidence>
<dbReference type="PANTHER" id="PTHR33886:SF8">
    <property type="entry name" value="UNSATURATED RHAMNOGALACTURONAN HYDROLASE (EUROFUNG)"/>
    <property type="match status" value="1"/>
</dbReference>
<sequence>MSALSLASVSSRTACLLVAPPGTRYGLAAPMGWSCAGEGRIVARGETRVAPVFIEGLSPDTDYEFSIGRQALSFRTAPCAGLVKVTDHGASPDLADNAPAFARALAALPEGGTLHVPAGRFAISPVFLRAQMTLWLEEGAELFALHDRSAWPILPPRDDAGRVIGTWEGLPEASFAAPLTAVDCDGLVITGLGTLDAGGDRGDWWSWPKDTRDDARRPRALFLAHGRDVQLSGITVRNSPSWTVHPYRIDGLTCAGLKIQNPHDSPNTDGLNPESCTDVTLAGIHFSVGDDCIAVKSGKRGTGALKGLADHLAPTRRLHVHHCLMERGHGGMVLGSEMSGDITDVTVTACEFIGTDRGLRIKTRRGRGGEVARVHFSDVLMQGVGTPLAINAFYYCDPDGRSPEVQSRNPAPVDETTPRIHDITFRNVIATDVAVCAVAVLGLPEAPVTGVRLMNFRASLDPSAPPQVPLMADGVEAVSGRALWSDFAEVAGQVIPIEEQETPQVLTRYFTDFLAAWQPYKEGRWCYEDGCIFRGLALLADATGEAHWRDTMKRMVDAQIGEGPSLAGYNPSEYNIDNILSGRALLDLAEQTGDPVYMQCAALEIRQLDTHPRTRSGVYWHKLRYPWQVWLDGLYMGPPFQIGYGLATGQEAYVTDSLTQLDTALKMLFVEKTGLYAHAIDEAKMQPWCDPETGMSHAHWSRSLGWLVMALVDVAELVGPERFAPLRDRTVKLLADVASYRRPEGLWLQVLDEPELEGNYLETSASAMFVYGLLKGAELGLYDGDVAMLFDDLTAYALREVEGKPSMVEMCWVAGLGWFEGRFRDGTGPYYVSERRVSDDAKGVGPLMMAAAAEIARKARG</sequence>
<reference evidence="6 7" key="1">
    <citation type="submission" date="2017-09" db="EMBL/GenBank/DDBJ databases">
        <authorList>
            <person name="Ehlers B."/>
            <person name="Leendertz F.H."/>
        </authorList>
    </citation>
    <scope>NUCLEOTIDE SEQUENCE [LARGE SCALE GENOMIC DNA]</scope>
    <source>
        <strain evidence="6 7">CGMCC 1.12662</strain>
    </source>
</reference>
<dbReference type="InterPro" id="IPR006626">
    <property type="entry name" value="PbH1"/>
</dbReference>
<dbReference type="Proteomes" id="UP000231655">
    <property type="component" value="Unassembled WGS sequence"/>
</dbReference>
<evidence type="ECO:0000256" key="4">
    <source>
        <dbReference type="RuleBase" id="RU361169"/>
    </source>
</evidence>
<dbReference type="InterPro" id="IPR012341">
    <property type="entry name" value="6hp_glycosidase-like_sf"/>
</dbReference>
<organism evidence="6 7">
    <name type="scientific">Pseudooceanicola antarcticus</name>
    <dbReference type="NCBI Taxonomy" id="1247613"/>
    <lineage>
        <taxon>Bacteria</taxon>
        <taxon>Pseudomonadati</taxon>
        <taxon>Pseudomonadota</taxon>
        <taxon>Alphaproteobacteria</taxon>
        <taxon>Rhodobacterales</taxon>
        <taxon>Paracoccaceae</taxon>
        <taxon>Pseudooceanicola</taxon>
    </lineage>
</organism>
<proteinExistence type="inferred from homology"/>
<dbReference type="Proteomes" id="UP000231702">
    <property type="component" value="Unassembled WGS sequence"/>
</dbReference>
<dbReference type="InterPro" id="IPR011050">
    <property type="entry name" value="Pectin_lyase_fold/virulence"/>
</dbReference>
<dbReference type="InterPro" id="IPR010905">
    <property type="entry name" value="Glyco_hydro_88"/>
</dbReference>
<evidence type="ECO:0000256" key="3">
    <source>
        <dbReference type="ARBA" id="ARBA00023295"/>
    </source>
</evidence>
<dbReference type="AlphaFoldDB" id="A0A285JC25"/>
<dbReference type="SUPFAM" id="SSF51126">
    <property type="entry name" value="Pectin lyase-like"/>
    <property type="match status" value="1"/>
</dbReference>
<name>A0A285JC25_9RHOB</name>
<dbReference type="SUPFAM" id="SSF48208">
    <property type="entry name" value="Six-hairpin glycosidases"/>
    <property type="match status" value="1"/>
</dbReference>
<dbReference type="RefSeq" id="WP_097147142.1">
    <property type="nucleotide sequence ID" value="NZ_OBEA01000007.1"/>
</dbReference>
<accession>A0A285JC25</accession>
<dbReference type="OrthoDB" id="9795222at2"/>
<dbReference type="InterPro" id="IPR052043">
    <property type="entry name" value="PolySaccharide_Degr_Enz"/>
</dbReference>
<evidence type="ECO:0000313" key="8">
    <source>
        <dbReference type="Proteomes" id="UP000231702"/>
    </source>
</evidence>
<dbReference type="EMBL" id="PGTD01000012">
    <property type="protein sequence ID" value="PJE30915.1"/>
    <property type="molecule type" value="Genomic_DNA"/>
</dbReference>
<evidence type="ECO:0000313" key="7">
    <source>
        <dbReference type="Proteomes" id="UP000231655"/>
    </source>
</evidence>
<dbReference type="GO" id="GO:0004650">
    <property type="term" value="F:polygalacturonase activity"/>
    <property type="evidence" value="ECO:0007669"/>
    <property type="project" value="InterPro"/>
</dbReference>
<protein>
    <submittedName>
        <fullName evidence="6">Polygalacturonase</fullName>
    </submittedName>
</protein>
<dbReference type="InterPro" id="IPR012334">
    <property type="entry name" value="Pectin_lyas_fold"/>
</dbReference>
<keyword evidence="2 4" id="KW-0378">Hydrolase</keyword>
<dbReference type="Gene3D" id="2.160.20.10">
    <property type="entry name" value="Single-stranded right-handed beta-helix, Pectin lyase-like"/>
    <property type="match status" value="1"/>
</dbReference>
<keyword evidence="8" id="KW-1185">Reference proteome</keyword>
<dbReference type="PANTHER" id="PTHR33886">
    <property type="entry name" value="UNSATURATED RHAMNOGALACTURONAN HYDROLASE (EUROFUNG)"/>
    <property type="match status" value="1"/>
</dbReference>
<comment type="similarity">
    <text evidence="1 4">Belongs to the glycosyl hydrolase 28 family.</text>
</comment>
<dbReference type="InterPro" id="IPR008928">
    <property type="entry name" value="6-hairpin_glycosidase_sf"/>
</dbReference>
<dbReference type="Pfam" id="PF07470">
    <property type="entry name" value="Glyco_hydro_88"/>
    <property type="match status" value="1"/>
</dbReference>
<dbReference type="PROSITE" id="PS00502">
    <property type="entry name" value="POLYGALACTURONASE"/>
    <property type="match status" value="1"/>
</dbReference>
<dbReference type="Pfam" id="PF00295">
    <property type="entry name" value="Glyco_hydro_28"/>
    <property type="match status" value="1"/>
</dbReference>
<dbReference type="GO" id="GO:0005975">
    <property type="term" value="P:carbohydrate metabolic process"/>
    <property type="evidence" value="ECO:0007669"/>
    <property type="project" value="InterPro"/>
</dbReference>
<gene>
    <name evidence="5" type="ORF">CVM39_05585</name>
    <name evidence="6" type="ORF">SAMN06297129_3449</name>
</gene>
<dbReference type="SMART" id="SM00710">
    <property type="entry name" value="PbH1"/>
    <property type="match status" value="6"/>
</dbReference>
<reference evidence="5 8" key="2">
    <citation type="journal article" date="2018" name="Int. J. Syst. Evol. Microbiol.">
        <title>Pseudooceanicola lipolyticus sp. nov., a marine alphaproteobacterium, reclassification of Oceanicola flagellatus as Pseudooceanicola flagellatus comb. nov. and emended description of the genus Pseudooceanicola.</title>
        <authorList>
            <person name="Huang M.-M."/>
            <person name="Guo L.-L."/>
            <person name="Wu Y.-H."/>
            <person name="Lai Q.-L."/>
            <person name="Shao Z.-Z."/>
            <person name="Wang C.-S."/>
            <person name="Wu M."/>
            <person name="Xu X.-W."/>
        </authorList>
    </citation>
    <scope>NUCLEOTIDE SEQUENCE [LARGE SCALE GENOMIC DNA]</scope>
    <source>
        <strain evidence="5 8">Ar-45</strain>
    </source>
</reference>
<evidence type="ECO:0000256" key="1">
    <source>
        <dbReference type="ARBA" id="ARBA00008834"/>
    </source>
</evidence>
<keyword evidence="3 4" id="KW-0326">Glycosidase</keyword>
<evidence type="ECO:0000256" key="2">
    <source>
        <dbReference type="ARBA" id="ARBA00022801"/>
    </source>
</evidence>